<comment type="caution">
    <text evidence="13">The sequence shown here is derived from an EMBL/GenBank/DDBJ whole genome shotgun (WGS) entry which is preliminary data.</text>
</comment>
<dbReference type="PANTHER" id="PTHR45753">
    <property type="entry name" value="ORNITHINE CARBAMOYLTRANSFERASE, MITOCHONDRIAL"/>
    <property type="match status" value="1"/>
</dbReference>
<evidence type="ECO:0000259" key="11">
    <source>
        <dbReference type="Pfam" id="PF00185"/>
    </source>
</evidence>
<dbReference type="PANTHER" id="PTHR45753:SF6">
    <property type="entry name" value="ASPARTATE CARBAMOYLTRANSFERASE"/>
    <property type="match status" value="1"/>
</dbReference>
<comment type="function">
    <text evidence="6">Catalyzes the condensation of carbamoyl phosphate and aspartate to form carbamoyl aspartate and inorganic phosphate, the committed step in the de novo pyrimidine nucleotide biosynthesis pathway.</text>
</comment>
<evidence type="ECO:0000313" key="13">
    <source>
        <dbReference type="EMBL" id="PIU03126.1"/>
    </source>
</evidence>
<dbReference type="GO" id="GO:0044205">
    <property type="term" value="P:'de novo' UMP biosynthetic process"/>
    <property type="evidence" value="ECO:0007669"/>
    <property type="project" value="UniProtKB-UniPathway"/>
</dbReference>
<dbReference type="InterPro" id="IPR006131">
    <property type="entry name" value="Asp_carbamoyltransf_Asp/Orn-bd"/>
</dbReference>
<evidence type="ECO:0000313" key="14">
    <source>
        <dbReference type="Proteomes" id="UP000228996"/>
    </source>
</evidence>
<accession>A0A2M6XBT5</accession>
<keyword evidence="4 9" id="KW-0808">Transferase</keyword>
<dbReference type="UniPathway" id="UPA00070">
    <property type="reaction ID" value="UER00116"/>
</dbReference>
<comment type="similarity">
    <text evidence="2">Belongs to the aspartate/ornithine carbamoyltransferase superfamily. ATCase family.</text>
</comment>
<proteinExistence type="inferred from homology"/>
<dbReference type="GO" id="GO:0004070">
    <property type="term" value="F:aspartate carbamoyltransferase activity"/>
    <property type="evidence" value="ECO:0007669"/>
    <property type="project" value="UniProtKB-UniRule"/>
</dbReference>
<dbReference type="SUPFAM" id="SSF53671">
    <property type="entry name" value="Aspartate/ornithine carbamoyltransferase"/>
    <property type="match status" value="1"/>
</dbReference>
<evidence type="ECO:0000256" key="2">
    <source>
        <dbReference type="ARBA" id="ARBA00008896"/>
    </source>
</evidence>
<name>A0A2M6XBT5_9BACT</name>
<evidence type="ECO:0000256" key="9">
    <source>
        <dbReference type="RuleBase" id="RU003634"/>
    </source>
</evidence>
<dbReference type="InterPro" id="IPR002082">
    <property type="entry name" value="Asp_carbamoyltransf"/>
</dbReference>
<dbReference type="Gene3D" id="3.40.50.1370">
    <property type="entry name" value="Aspartate/ornithine carbamoyltransferase"/>
    <property type="match status" value="2"/>
</dbReference>
<keyword evidence="5" id="KW-0665">Pyrimidine biosynthesis</keyword>
<dbReference type="Pfam" id="PF00185">
    <property type="entry name" value="OTCace"/>
    <property type="match status" value="1"/>
</dbReference>
<feature type="region of interest" description="Disordered" evidence="10">
    <location>
        <begin position="22"/>
        <end position="50"/>
    </location>
</feature>
<evidence type="ECO:0000256" key="5">
    <source>
        <dbReference type="ARBA" id="ARBA00022975"/>
    </source>
</evidence>
<evidence type="ECO:0000256" key="10">
    <source>
        <dbReference type="SAM" id="MobiDB-lite"/>
    </source>
</evidence>
<dbReference type="PRINTS" id="PR00100">
    <property type="entry name" value="AOTCASE"/>
</dbReference>
<reference evidence="14" key="1">
    <citation type="submission" date="2017-09" db="EMBL/GenBank/DDBJ databases">
        <title>Depth-based differentiation of microbial function through sediment-hosted aquifers and enrichment of novel symbionts in the deep terrestrial subsurface.</title>
        <authorList>
            <person name="Probst A.J."/>
            <person name="Ladd B."/>
            <person name="Jarett J.K."/>
            <person name="Geller-Mcgrath D.E."/>
            <person name="Sieber C.M.K."/>
            <person name="Emerson J.B."/>
            <person name="Anantharaman K."/>
            <person name="Thomas B.C."/>
            <person name="Malmstrom R."/>
            <person name="Stieglmeier M."/>
            <person name="Klingl A."/>
            <person name="Woyke T."/>
            <person name="Ryan C.M."/>
            <person name="Banfield J.F."/>
        </authorList>
    </citation>
    <scope>NUCLEOTIDE SEQUENCE [LARGE SCALE GENOMIC DNA]</scope>
</reference>
<dbReference type="GO" id="GO:0016597">
    <property type="term" value="F:amino acid binding"/>
    <property type="evidence" value="ECO:0007669"/>
    <property type="project" value="InterPro"/>
</dbReference>
<dbReference type="InterPro" id="IPR006130">
    <property type="entry name" value="Asp/Orn_carbamoylTrfase"/>
</dbReference>
<evidence type="ECO:0000256" key="4">
    <source>
        <dbReference type="ARBA" id="ARBA00022679"/>
    </source>
</evidence>
<dbReference type="AlphaFoldDB" id="A0A2M6XBT5"/>
<sequence length="396" mass="44829">MFASVERFEIIPDITRIIEPNSSELSTNKREGSLSMKEEAERIGMPEHWRPPKIEGEWGNKSFISVEQLTANDFAEIVNMATRIRDTRMSKEQRALFELKSWLFPLSMQTAFYEPSTRTRTSFEAAAQILGLDVVSNPDMIRMSSFSKGETVADNAIVMGEISPVIVQRHPEVGAAAIAAFALQSMTRCDGTKPRVINAGDGIGEHPSQALLDITTIIWEKRLKNANDLHRLHIGMLGDLKHGRTVHSLTKSLNCMGGPAVFYFISPEQLSMPQPIIESLTRGGQSEVVVTGDLAEVLPSLDVLYVTRIQNERFKDLDECRRYENLYRITPEIMKEAKKDLTLIHPLPRRGEIDPRVDSDPRAAYFRQVGNGVDVRMALLCCMFDRPYPNFRNWYK</sequence>
<evidence type="ECO:0000256" key="3">
    <source>
        <dbReference type="ARBA" id="ARBA00013008"/>
    </source>
</evidence>
<dbReference type="FunFam" id="3.40.50.1370:FF:000002">
    <property type="entry name" value="Aspartate carbamoyltransferase 2"/>
    <property type="match status" value="1"/>
</dbReference>
<comment type="pathway">
    <text evidence="1">Pyrimidine metabolism; UMP biosynthesis via de novo pathway; (S)-dihydroorotate from bicarbonate: step 2/3.</text>
</comment>
<dbReference type="GO" id="GO:0006520">
    <property type="term" value="P:amino acid metabolic process"/>
    <property type="evidence" value="ECO:0007669"/>
    <property type="project" value="InterPro"/>
</dbReference>
<evidence type="ECO:0000256" key="6">
    <source>
        <dbReference type="ARBA" id="ARBA00043884"/>
    </source>
</evidence>
<dbReference type="InterPro" id="IPR006132">
    <property type="entry name" value="Asp/Orn_carbamoyltranf_P-bd"/>
</dbReference>
<dbReference type="EC" id="2.1.3.2" evidence="3 8"/>
<dbReference type="PRINTS" id="PR00101">
    <property type="entry name" value="ATCASE"/>
</dbReference>
<evidence type="ECO:0000256" key="7">
    <source>
        <dbReference type="ARBA" id="ARBA00048859"/>
    </source>
</evidence>
<comment type="catalytic activity">
    <reaction evidence="7">
        <text>carbamoyl phosphate + L-aspartate = N-carbamoyl-L-aspartate + phosphate + H(+)</text>
        <dbReference type="Rhea" id="RHEA:20013"/>
        <dbReference type="ChEBI" id="CHEBI:15378"/>
        <dbReference type="ChEBI" id="CHEBI:29991"/>
        <dbReference type="ChEBI" id="CHEBI:32814"/>
        <dbReference type="ChEBI" id="CHEBI:43474"/>
        <dbReference type="ChEBI" id="CHEBI:58228"/>
        <dbReference type="EC" id="2.1.3.2"/>
    </reaction>
</comment>
<feature type="compositionally biased region" description="Basic and acidic residues" evidence="10">
    <location>
        <begin position="27"/>
        <end position="50"/>
    </location>
</feature>
<dbReference type="EMBL" id="PEYO01000022">
    <property type="protein sequence ID" value="PIU03126.1"/>
    <property type="molecule type" value="Genomic_DNA"/>
</dbReference>
<dbReference type="PROSITE" id="PS00097">
    <property type="entry name" value="CARBAMOYLTRANSFERASE"/>
    <property type="match status" value="1"/>
</dbReference>
<dbReference type="Pfam" id="PF02729">
    <property type="entry name" value="OTCace_N"/>
    <property type="match status" value="1"/>
</dbReference>
<dbReference type="InterPro" id="IPR036901">
    <property type="entry name" value="Asp/Orn_carbamoylTrfase_sf"/>
</dbReference>
<gene>
    <name evidence="13" type="primary">pyrB</name>
    <name evidence="13" type="ORF">COT44_04480</name>
</gene>
<feature type="domain" description="Aspartate/ornithine carbamoyltransferase carbamoyl-P binding" evidence="12">
    <location>
        <begin position="61"/>
        <end position="217"/>
    </location>
</feature>
<dbReference type="GO" id="GO:0006207">
    <property type="term" value="P:'de novo' pyrimidine nucleobase biosynthetic process"/>
    <property type="evidence" value="ECO:0007669"/>
    <property type="project" value="InterPro"/>
</dbReference>
<feature type="domain" description="Aspartate/ornithine carbamoyltransferase Asp/Orn-binding" evidence="11">
    <location>
        <begin position="232"/>
        <end position="382"/>
    </location>
</feature>
<organism evidence="13 14">
    <name type="scientific">Candidatus Shapirobacteria bacterium CG08_land_8_20_14_0_20_39_18</name>
    <dbReference type="NCBI Taxonomy" id="1974883"/>
    <lineage>
        <taxon>Bacteria</taxon>
        <taxon>Candidatus Shapironibacteriota</taxon>
    </lineage>
</organism>
<evidence type="ECO:0000259" key="12">
    <source>
        <dbReference type="Pfam" id="PF02729"/>
    </source>
</evidence>
<evidence type="ECO:0000256" key="1">
    <source>
        <dbReference type="ARBA" id="ARBA00004852"/>
    </source>
</evidence>
<dbReference type="Proteomes" id="UP000228996">
    <property type="component" value="Unassembled WGS sequence"/>
</dbReference>
<dbReference type="NCBIfam" id="TIGR00670">
    <property type="entry name" value="asp_carb_tr"/>
    <property type="match status" value="1"/>
</dbReference>
<evidence type="ECO:0000256" key="8">
    <source>
        <dbReference type="NCBIfam" id="TIGR00670"/>
    </source>
</evidence>
<protein>
    <recommendedName>
        <fullName evidence="3 8">Aspartate carbamoyltransferase</fullName>
        <ecNumber evidence="3 8">2.1.3.2</ecNumber>
    </recommendedName>
</protein>